<evidence type="ECO:0000256" key="1">
    <source>
        <dbReference type="ARBA" id="ARBA00004651"/>
    </source>
</evidence>
<sequence>MMALWEQLQQFMGCGGPILWVILGLLLVMWCLILERLLYLWGGYRGVQHSLLASWRARAERTSWQAKAIRTRWIAQAELELQRHLLFIRTLVVLCPMLGLLGTVTGMIGVFDALAMANRFNPENMASGISRATIPTMAGMVVALIGVLILSRLESQARRLLEQTRDGMGAE</sequence>
<gene>
    <name evidence="9" type="ORF">FE240_17530</name>
</gene>
<dbReference type="PANTHER" id="PTHR30625:SF18">
    <property type="entry name" value="TONB2 ENERGY TRANSDUCTION SYSTEM INNER MEMBRANE COMPONENT EXBB"/>
    <property type="match status" value="1"/>
</dbReference>
<reference evidence="9 10" key="1">
    <citation type="submission" date="2019-05" db="EMBL/GenBank/DDBJ databases">
        <title>OXA-830, a novel chromosomally encoded expanded-spectrum class D beta-lactamase in Aeromonas simiae.</title>
        <authorList>
            <person name="Zhou W."/>
            <person name="Chen Q."/>
        </authorList>
    </citation>
    <scope>NUCLEOTIDE SEQUENCE [LARGE SCALE GENOMIC DNA]</scope>
    <source>
        <strain evidence="9 10">A6</strain>
    </source>
</reference>
<proteinExistence type="inferred from homology"/>
<dbReference type="PANTHER" id="PTHR30625">
    <property type="entry name" value="PROTEIN TOLQ"/>
    <property type="match status" value="1"/>
</dbReference>
<comment type="subcellular location">
    <subcellularLocation>
        <location evidence="1">Cell membrane</location>
        <topology evidence="1">Multi-pass membrane protein</topology>
    </subcellularLocation>
    <subcellularLocation>
        <location evidence="6">Membrane</location>
        <topology evidence="6">Multi-pass membrane protein</topology>
    </subcellularLocation>
</comment>
<feature type="transmembrane region" description="Helical" evidence="7">
    <location>
        <begin position="20"/>
        <end position="41"/>
    </location>
</feature>
<feature type="domain" description="MotA/TolQ/ExbB proton channel" evidence="8">
    <location>
        <begin position="58"/>
        <end position="164"/>
    </location>
</feature>
<keyword evidence="5 7" id="KW-0472">Membrane</keyword>
<keyword evidence="2" id="KW-1003">Cell membrane</keyword>
<keyword evidence="6" id="KW-0813">Transport</keyword>
<dbReference type="InterPro" id="IPR050790">
    <property type="entry name" value="ExbB/TolQ_transport"/>
</dbReference>
<dbReference type="GO" id="GO:0017038">
    <property type="term" value="P:protein import"/>
    <property type="evidence" value="ECO:0007669"/>
    <property type="project" value="TreeGrafter"/>
</dbReference>
<dbReference type="KEGG" id="asim:FE240_17530"/>
<name>A0A5J6X165_9GAMM</name>
<dbReference type="EMBL" id="CP040449">
    <property type="protein sequence ID" value="QFI56324.1"/>
    <property type="molecule type" value="Genomic_DNA"/>
</dbReference>
<evidence type="ECO:0000259" key="8">
    <source>
        <dbReference type="Pfam" id="PF01618"/>
    </source>
</evidence>
<keyword evidence="10" id="KW-1185">Reference proteome</keyword>
<comment type="similarity">
    <text evidence="6">Belongs to the exbB/tolQ family.</text>
</comment>
<evidence type="ECO:0000313" key="10">
    <source>
        <dbReference type="Proteomes" id="UP000594034"/>
    </source>
</evidence>
<feature type="transmembrane region" description="Helical" evidence="7">
    <location>
        <begin position="91"/>
        <end position="117"/>
    </location>
</feature>
<evidence type="ECO:0000256" key="6">
    <source>
        <dbReference type="RuleBase" id="RU004057"/>
    </source>
</evidence>
<evidence type="ECO:0000313" key="9">
    <source>
        <dbReference type="EMBL" id="QFI56324.1"/>
    </source>
</evidence>
<evidence type="ECO:0000256" key="2">
    <source>
        <dbReference type="ARBA" id="ARBA00022475"/>
    </source>
</evidence>
<dbReference type="InterPro" id="IPR002898">
    <property type="entry name" value="MotA_ExbB_proton_chnl"/>
</dbReference>
<accession>A0A5J6X165</accession>
<evidence type="ECO:0000256" key="3">
    <source>
        <dbReference type="ARBA" id="ARBA00022692"/>
    </source>
</evidence>
<feature type="transmembrane region" description="Helical" evidence="7">
    <location>
        <begin position="129"/>
        <end position="150"/>
    </location>
</feature>
<keyword evidence="3 7" id="KW-0812">Transmembrane</keyword>
<evidence type="ECO:0000256" key="5">
    <source>
        <dbReference type="ARBA" id="ARBA00023136"/>
    </source>
</evidence>
<protein>
    <submittedName>
        <fullName evidence="9">MotA/TolQ/ExbB proton channel family protein</fullName>
    </submittedName>
</protein>
<dbReference type="RefSeq" id="WP_226798888.1">
    <property type="nucleotide sequence ID" value="NZ_CP040449.1"/>
</dbReference>
<keyword evidence="6" id="KW-0653">Protein transport</keyword>
<keyword evidence="4 7" id="KW-1133">Transmembrane helix</keyword>
<evidence type="ECO:0000256" key="7">
    <source>
        <dbReference type="SAM" id="Phobius"/>
    </source>
</evidence>
<dbReference type="Pfam" id="PF01618">
    <property type="entry name" value="MotA_ExbB"/>
    <property type="match status" value="1"/>
</dbReference>
<dbReference type="Proteomes" id="UP000594034">
    <property type="component" value="Chromosome"/>
</dbReference>
<organism evidence="9 10">
    <name type="scientific">Aeromonas simiae</name>
    <dbReference type="NCBI Taxonomy" id="218936"/>
    <lineage>
        <taxon>Bacteria</taxon>
        <taxon>Pseudomonadati</taxon>
        <taxon>Pseudomonadota</taxon>
        <taxon>Gammaproteobacteria</taxon>
        <taxon>Aeromonadales</taxon>
        <taxon>Aeromonadaceae</taxon>
        <taxon>Aeromonas</taxon>
    </lineage>
</organism>
<dbReference type="GO" id="GO:0005886">
    <property type="term" value="C:plasma membrane"/>
    <property type="evidence" value="ECO:0007669"/>
    <property type="project" value="UniProtKB-SubCell"/>
</dbReference>
<dbReference type="AlphaFoldDB" id="A0A5J6X165"/>
<evidence type="ECO:0000256" key="4">
    <source>
        <dbReference type="ARBA" id="ARBA00022989"/>
    </source>
</evidence>